<dbReference type="PATRIC" id="fig|451644.5.peg.7039"/>
<gene>
    <name evidence="1" type="ORF">ACT17_34235</name>
</gene>
<accession>A0A0J8TW10</accession>
<organism evidence="1 2">
    <name type="scientific">Mycolicibacterium conceptionense</name>
    <dbReference type="NCBI Taxonomy" id="451644"/>
    <lineage>
        <taxon>Bacteria</taxon>
        <taxon>Bacillati</taxon>
        <taxon>Actinomycetota</taxon>
        <taxon>Actinomycetes</taxon>
        <taxon>Mycobacteriales</taxon>
        <taxon>Mycobacteriaceae</taxon>
        <taxon>Mycolicibacterium</taxon>
    </lineage>
</organism>
<protein>
    <submittedName>
        <fullName evidence="1">Uncharacterized protein</fullName>
    </submittedName>
</protein>
<comment type="caution">
    <text evidence="1">The sequence shown here is derived from an EMBL/GenBank/DDBJ whole genome shotgun (WGS) entry which is preliminary data.</text>
</comment>
<dbReference type="Proteomes" id="UP000037594">
    <property type="component" value="Unassembled WGS sequence"/>
</dbReference>
<dbReference type="AlphaFoldDB" id="A0A0J8TW10"/>
<reference evidence="1 2" key="1">
    <citation type="submission" date="2015-06" db="EMBL/GenBank/DDBJ databases">
        <title>Genome sequence of Mycobacterium conceptionense strain MLE.</title>
        <authorList>
            <person name="Greninger A.L."/>
            <person name="Cunningham G."/>
            <person name="Chiu C.Y."/>
            <person name="Miller S."/>
        </authorList>
    </citation>
    <scope>NUCLEOTIDE SEQUENCE [LARGE SCALE GENOMIC DNA]</scope>
    <source>
        <strain evidence="1 2">MLE</strain>
    </source>
</reference>
<sequence length="76" mass="8408">MPDIEKTGFDHGFIAAKSSSERWGLEPGEDPATELFDEHAVLAGLDDSYDTREEFDKGFLAGWRKFVDANDRGGDA</sequence>
<dbReference type="RefSeq" id="WP_048896604.1">
    <property type="nucleotide sequence ID" value="NZ_LFOD01000085.1"/>
</dbReference>
<evidence type="ECO:0000313" key="1">
    <source>
        <dbReference type="EMBL" id="KMV13613.1"/>
    </source>
</evidence>
<evidence type="ECO:0000313" key="2">
    <source>
        <dbReference type="Proteomes" id="UP000037594"/>
    </source>
</evidence>
<name>A0A0J8TW10_9MYCO</name>
<dbReference type="EMBL" id="LFOD01000085">
    <property type="protein sequence ID" value="KMV13613.1"/>
    <property type="molecule type" value="Genomic_DNA"/>
</dbReference>
<proteinExistence type="predicted"/>